<dbReference type="GO" id="GO:0000976">
    <property type="term" value="F:transcription cis-regulatory region binding"/>
    <property type="evidence" value="ECO:0007669"/>
    <property type="project" value="TreeGrafter"/>
</dbReference>
<dbReference type="GO" id="GO:0003700">
    <property type="term" value="F:DNA-binding transcription factor activity"/>
    <property type="evidence" value="ECO:0007669"/>
    <property type="project" value="TreeGrafter"/>
</dbReference>
<accession>L7LDI3</accession>
<evidence type="ECO:0000313" key="6">
    <source>
        <dbReference type="Proteomes" id="UP000053405"/>
    </source>
</evidence>
<evidence type="ECO:0000256" key="2">
    <source>
        <dbReference type="PROSITE-ProRule" id="PRU00335"/>
    </source>
</evidence>
<dbReference type="Proteomes" id="UP000053405">
    <property type="component" value="Unassembled WGS sequence"/>
</dbReference>
<dbReference type="PRINTS" id="PR00455">
    <property type="entry name" value="HTHTETR"/>
</dbReference>
<protein>
    <submittedName>
        <fullName evidence="5">Putative TetR family transcriptional regulator</fullName>
    </submittedName>
</protein>
<name>L7LDI3_9ACTN</name>
<evidence type="ECO:0000259" key="4">
    <source>
        <dbReference type="PROSITE" id="PS50977"/>
    </source>
</evidence>
<dbReference type="PROSITE" id="PS50977">
    <property type="entry name" value="HTH_TETR_2"/>
    <property type="match status" value="1"/>
</dbReference>
<dbReference type="AlphaFoldDB" id="L7LDI3"/>
<dbReference type="Pfam" id="PF00440">
    <property type="entry name" value="TetR_N"/>
    <property type="match status" value="1"/>
</dbReference>
<dbReference type="PANTHER" id="PTHR30055:SF226">
    <property type="entry name" value="HTH-TYPE TRANSCRIPTIONAL REGULATOR PKSA"/>
    <property type="match status" value="1"/>
</dbReference>
<evidence type="ECO:0000256" key="3">
    <source>
        <dbReference type="SAM" id="MobiDB-lite"/>
    </source>
</evidence>
<dbReference type="InterPro" id="IPR050109">
    <property type="entry name" value="HTH-type_TetR-like_transc_reg"/>
</dbReference>
<feature type="region of interest" description="Disordered" evidence="3">
    <location>
        <begin position="1"/>
        <end position="28"/>
    </location>
</feature>
<comment type="caution">
    <text evidence="5">The sequence shown here is derived from an EMBL/GenBank/DDBJ whole genome shotgun (WGS) entry which is preliminary data.</text>
</comment>
<dbReference type="SUPFAM" id="SSF46689">
    <property type="entry name" value="Homeodomain-like"/>
    <property type="match status" value="1"/>
</dbReference>
<dbReference type="EMBL" id="BANT01000030">
    <property type="protein sequence ID" value="GAC58122.1"/>
    <property type="molecule type" value="Genomic_DNA"/>
</dbReference>
<proteinExistence type="predicted"/>
<reference evidence="5 6" key="1">
    <citation type="submission" date="2012-12" db="EMBL/GenBank/DDBJ databases">
        <title>Whole genome shotgun sequence of Gordonia hirsuta NBRC 16056.</title>
        <authorList>
            <person name="Isaki-Nakamura S."/>
            <person name="Hosoyama A."/>
            <person name="Tsuchikane K."/>
            <person name="Katsumata H."/>
            <person name="Baba S."/>
            <person name="Yamazaki S."/>
            <person name="Fujita N."/>
        </authorList>
    </citation>
    <scope>NUCLEOTIDE SEQUENCE [LARGE SCALE GENOMIC DNA]</scope>
    <source>
        <strain evidence="5 6">NBRC 16056</strain>
    </source>
</reference>
<gene>
    <name evidence="5" type="ORF">GOHSU_30_00460</name>
</gene>
<evidence type="ECO:0000256" key="1">
    <source>
        <dbReference type="ARBA" id="ARBA00023125"/>
    </source>
</evidence>
<keyword evidence="1 2" id="KW-0238">DNA-binding</keyword>
<dbReference type="InterPro" id="IPR009057">
    <property type="entry name" value="Homeodomain-like_sf"/>
</dbReference>
<dbReference type="RefSeq" id="WP_005941625.1">
    <property type="nucleotide sequence ID" value="NZ_ATVK01000054.1"/>
</dbReference>
<organism evidence="5 6">
    <name type="scientific">Gordonia hirsuta DSM 44140 = NBRC 16056</name>
    <dbReference type="NCBI Taxonomy" id="1121927"/>
    <lineage>
        <taxon>Bacteria</taxon>
        <taxon>Bacillati</taxon>
        <taxon>Actinomycetota</taxon>
        <taxon>Actinomycetes</taxon>
        <taxon>Mycobacteriales</taxon>
        <taxon>Gordoniaceae</taxon>
        <taxon>Gordonia</taxon>
    </lineage>
</organism>
<dbReference type="Gene3D" id="1.10.357.10">
    <property type="entry name" value="Tetracycline Repressor, domain 2"/>
    <property type="match status" value="1"/>
</dbReference>
<dbReference type="STRING" id="1121927.GOHSU_30_00460"/>
<dbReference type="eggNOG" id="COG1309">
    <property type="taxonomic scope" value="Bacteria"/>
</dbReference>
<feature type="DNA-binding region" description="H-T-H motif" evidence="2">
    <location>
        <begin position="51"/>
        <end position="70"/>
    </location>
</feature>
<sequence>MFESDPPVEPAEKPPARRGRPKSVGLQERRRSELTLAAYDVFAEVGYDEAAVSEIARRAGLGQGTLYRYVDGKRELLDLVVDLCIERLMEAVAFDDLLDAAKAPDSDAVKQLLTDVGDRLYGLVDEDPRLLRILTAQAAAVDPELRYRITSLYNTLDSMVGKLVGEINGRGWLALDADQMEVLIRVAPALAVPGLVLVLTGDDDTPERREAFVSAASKLERYGILRRPTGGASVERGNRDR</sequence>
<feature type="domain" description="HTH tetR-type" evidence="4">
    <location>
        <begin position="28"/>
        <end position="88"/>
    </location>
</feature>
<evidence type="ECO:0000313" key="5">
    <source>
        <dbReference type="EMBL" id="GAC58122.1"/>
    </source>
</evidence>
<keyword evidence="6" id="KW-1185">Reference proteome</keyword>
<dbReference type="InterPro" id="IPR001647">
    <property type="entry name" value="HTH_TetR"/>
</dbReference>
<dbReference type="OrthoDB" id="5112469at2"/>
<dbReference type="PANTHER" id="PTHR30055">
    <property type="entry name" value="HTH-TYPE TRANSCRIPTIONAL REGULATOR RUTR"/>
    <property type="match status" value="1"/>
</dbReference>